<evidence type="ECO:0000313" key="3">
    <source>
        <dbReference type="Ensembl" id="ENSOTSP00005019571.2"/>
    </source>
</evidence>
<sequence>MFLFSINTKAVYLKGYFPQCKLRQNLGESEIQHLPGSCSFESSTCGYTSDPNFLSWTSEGEERSEGEGRAVLLGPSMEQEDWSCLRLVYQLSGSGFLQVQQRREGESFDRALWSTQTASDSWLISSIDLQNSTEPYRIAIDGRPGESKGSSVAIFEIRINPGYCLECDYEESHLCGYRNQWNTNVNWYRGGGAARDTQSNIPYVHTHNGAGHYMYVDSVHAKTFQEVAKLVSAMTTVPISGCLSFQYQRGEERGNLFSVYTRDQAGQYQELWRADPEDQSLNDWTATTLEWIPVQVDIKAPFPLQVVFEVTFNSPRGGHVALDDIAFSPEFCSAETEPTFDPSIANCDFEMGFCHYTQDQMEGSPWKRVSVKPNIYRTGDHTTGAGSFLLAHSRLSPRAGYISRLLGPPLPGNMKYCLRFHYSLRGFLQTDQALTVYLQGQSGIIQDRIWTQNDKSRGVWIATDITFQSPQAAKVVFVSTCTNFWDCGSVALDDISVSLGDCLLLSVPGHCNFEMGHCGYIQDKEDDKGDWVRVRGPTPTSYTGPKGDHTTGVGYYMHIEASNMLPGQNARLLSSPLRGSSGPQCLRFFYQMYGSGTGELSIHLRQDGKDVLLWKHTGEQSITWLKATVEYQSDQQHQVVFEAIRGSSIRSDIAIDDIVFESGPCPGICCPINVIQPLQTRIVLNCFALCNLLTHGSFYFSSTDIEVKMTHSPGNSNDIE</sequence>
<dbReference type="SUPFAM" id="SSF49899">
    <property type="entry name" value="Concanavalin A-like lectins/glucanases"/>
    <property type="match status" value="4"/>
</dbReference>
<evidence type="ECO:0000256" key="1">
    <source>
        <dbReference type="ARBA" id="ARBA00022737"/>
    </source>
</evidence>
<dbReference type="Proteomes" id="UP000694402">
    <property type="component" value="Unassembled WGS sequence"/>
</dbReference>
<dbReference type="PANTHER" id="PTHR23282:SF101">
    <property type="entry name" value="MAM DOMAIN-CONTAINING PROTEIN"/>
    <property type="match status" value="1"/>
</dbReference>
<dbReference type="GeneTree" id="ENSGT00940000156117"/>
<evidence type="ECO:0000259" key="2">
    <source>
        <dbReference type="PROSITE" id="PS50060"/>
    </source>
</evidence>
<reference evidence="3" key="2">
    <citation type="submission" date="2025-09" db="UniProtKB">
        <authorList>
            <consortium name="Ensembl"/>
        </authorList>
    </citation>
    <scope>IDENTIFICATION</scope>
</reference>
<dbReference type="InterPro" id="IPR000998">
    <property type="entry name" value="MAM_dom"/>
</dbReference>
<dbReference type="SMART" id="SM00137">
    <property type="entry name" value="MAM"/>
    <property type="match status" value="4"/>
</dbReference>
<dbReference type="FunFam" id="2.60.120.200:FF:000128">
    <property type="entry name" value="enteropeptidase isoform X2"/>
    <property type="match status" value="1"/>
</dbReference>
<reference evidence="3" key="1">
    <citation type="submission" date="2025-08" db="UniProtKB">
        <authorList>
            <consortium name="Ensembl"/>
        </authorList>
    </citation>
    <scope>IDENTIFICATION</scope>
</reference>
<feature type="domain" description="MAM" evidence="2">
    <location>
        <begin position="345"/>
        <end position="504"/>
    </location>
</feature>
<name>A0A8C8D7W9_ONCTS</name>
<organism evidence="3 4">
    <name type="scientific">Oncorhynchus tshawytscha</name>
    <name type="common">Chinook salmon</name>
    <name type="synonym">Salmo tshawytscha</name>
    <dbReference type="NCBI Taxonomy" id="74940"/>
    <lineage>
        <taxon>Eukaryota</taxon>
        <taxon>Metazoa</taxon>
        <taxon>Chordata</taxon>
        <taxon>Craniata</taxon>
        <taxon>Vertebrata</taxon>
        <taxon>Euteleostomi</taxon>
        <taxon>Actinopterygii</taxon>
        <taxon>Neopterygii</taxon>
        <taxon>Teleostei</taxon>
        <taxon>Protacanthopterygii</taxon>
        <taxon>Salmoniformes</taxon>
        <taxon>Salmonidae</taxon>
        <taxon>Salmoninae</taxon>
        <taxon>Oncorhynchus</taxon>
    </lineage>
</organism>
<dbReference type="Ensembl" id="ENSOTST00005021279.2">
    <property type="protein sequence ID" value="ENSOTSP00005019571.2"/>
    <property type="gene ID" value="ENSOTSG00005009507.2"/>
</dbReference>
<dbReference type="PROSITE" id="PS50060">
    <property type="entry name" value="MAM_2"/>
    <property type="match status" value="4"/>
</dbReference>
<feature type="domain" description="MAM" evidence="2">
    <location>
        <begin position="57"/>
        <end position="166"/>
    </location>
</feature>
<dbReference type="Gene3D" id="2.60.120.200">
    <property type="match status" value="4"/>
</dbReference>
<dbReference type="GO" id="GO:0016020">
    <property type="term" value="C:membrane"/>
    <property type="evidence" value="ECO:0007669"/>
    <property type="project" value="InterPro"/>
</dbReference>
<dbReference type="PROSITE" id="PS00740">
    <property type="entry name" value="MAM_1"/>
    <property type="match status" value="2"/>
</dbReference>
<keyword evidence="4" id="KW-1185">Reference proteome</keyword>
<gene>
    <name evidence="3" type="primary">LOC112220402</name>
</gene>
<dbReference type="AlphaFoldDB" id="A0A8C8D7W9"/>
<keyword evidence="1" id="KW-0677">Repeat</keyword>
<feature type="domain" description="MAM" evidence="2">
    <location>
        <begin position="509"/>
        <end position="667"/>
    </location>
</feature>
<dbReference type="CDD" id="cd06263">
    <property type="entry name" value="MAM"/>
    <property type="match status" value="3"/>
</dbReference>
<dbReference type="InterPro" id="IPR013320">
    <property type="entry name" value="ConA-like_dom_sf"/>
</dbReference>
<dbReference type="PANTHER" id="PTHR23282">
    <property type="entry name" value="APICAL ENDOSOMAL GLYCOPROTEIN PRECURSOR"/>
    <property type="match status" value="1"/>
</dbReference>
<protein>
    <recommendedName>
        <fullName evidence="2">MAM domain-containing protein</fullName>
    </recommendedName>
</protein>
<evidence type="ECO:0000313" key="4">
    <source>
        <dbReference type="Proteomes" id="UP000694402"/>
    </source>
</evidence>
<dbReference type="Pfam" id="PF00629">
    <property type="entry name" value="MAM"/>
    <property type="match status" value="4"/>
</dbReference>
<feature type="domain" description="MAM" evidence="2">
    <location>
        <begin position="165"/>
        <end position="334"/>
    </location>
</feature>
<accession>A0A8C8D7W9</accession>
<dbReference type="InterPro" id="IPR051560">
    <property type="entry name" value="MAM_domain-containing"/>
</dbReference>
<proteinExistence type="predicted"/>